<sequence>MQPCTPSLILAEYRFTFTARNPLTLPVFSDPLRRSVFGLALHQQSCIAPNADCVDCMLRHQCDFAFFIKGLRPPEAEMMRKVGTVPLPHVFHSDQTGEASISPGGQFSHGLVLAGAACKRLLP</sequence>
<protein>
    <submittedName>
        <fullName evidence="1">Uncharacterized protein</fullName>
    </submittedName>
</protein>
<keyword evidence="2" id="KW-1185">Reference proteome</keyword>
<proteinExistence type="predicted"/>
<comment type="caution">
    <text evidence="1">The sequence shown here is derived from an EMBL/GenBank/DDBJ whole genome shotgun (WGS) entry which is preliminary data.</text>
</comment>
<name>A0A3S3QYQ5_9BACT</name>
<evidence type="ECO:0000313" key="2">
    <source>
        <dbReference type="Proteomes" id="UP000287853"/>
    </source>
</evidence>
<dbReference type="EMBL" id="MTKO01000071">
    <property type="protein sequence ID" value="RWX45851.1"/>
    <property type="molecule type" value="Genomic_DNA"/>
</dbReference>
<evidence type="ECO:0000313" key="1">
    <source>
        <dbReference type="EMBL" id="RWX45851.1"/>
    </source>
</evidence>
<accession>A0A3S3QYQ5</accession>
<reference evidence="1 2" key="1">
    <citation type="submission" date="2017-01" db="EMBL/GenBank/DDBJ databases">
        <title>The cable genome- insights into the physiology and evolution of filamentous bacteria capable of sulfide oxidation via long distance electron transfer.</title>
        <authorList>
            <person name="Schreiber L."/>
            <person name="Bjerg J.T."/>
            <person name="Boggild A."/>
            <person name="Van De Vossenberg J."/>
            <person name="Meysman F."/>
            <person name="Nielsen L.P."/>
            <person name="Schramm A."/>
            <person name="Kjeldsen K.U."/>
        </authorList>
    </citation>
    <scope>NUCLEOTIDE SEQUENCE [LARGE SCALE GENOMIC DNA]</scope>
    <source>
        <strain evidence="1">MCF</strain>
    </source>
</reference>
<dbReference type="AlphaFoldDB" id="A0A3S3QYQ5"/>
<organism evidence="1 2">
    <name type="scientific">Candidatus Electrothrix aarhusensis</name>
    <dbReference type="NCBI Taxonomy" id="1859131"/>
    <lineage>
        <taxon>Bacteria</taxon>
        <taxon>Pseudomonadati</taxon>
        <taxon>Thermodesulfobacteriota</taxon>
        <taxon>Desulfobulbia</taxon>
        <taxon>Desulfobulbales</taxon>
        <taxon>Desulfobulbaceae</taxon>
        <taxon>Candidatus Electrothrix</taxon>
    </lineage>
</organism>
<gene>
    <name evidence="1" type="ORF">H206_00750</name>
</gene>
<dbReference type="Proteomes" id="UP000287853">
    <property type="component" value="Unassembled WGS sequence"/>
</dbReference>